<dbReference type="Gene3D" id="3.90.1010.10">
    <property type="match status" value="1"/>
</dbReference>
<comment type="caution">
    <text evidence="3">The sequence shown here is derived from an EMBL/GenBank/DDBJ whole genome shotgun (WGS) entry which is preliminary data.</text>
</comment>
<proteinExistence type="inferred from homology"/>
<evidence type="ECO:0000259" key="2">
    <source>
        <dbReference type="Pfam" id="PF02657"/>
    </source>
</evidence>
<dbReference type="EMBL" id="BMXA01000003">
    <property type="protein sequence ID" value="GHA11681.1"/>
    <property type="molecule type" value="Genomic_DNA"/>
</dbReference>
<evidence type="ECO:0000256" key="1">
    <source>
        <dbReference type="ARBA" id="ARBA00010282"/>
    </source>
</evidence>
<protein>
    <submittedName>
        <fullName evidence="3">Fe-S metabolism protein SufE</fullName>
    </submittedName>
</protein>
<feature type="domain" description="Fe-S metabolism associated" evidence="2">
    <location>
        <begin position="13"/>
        <end position="131"/>
    </location>
</feature>
<dbReference type="SUPFAM" id="SSF82649">
    <property type="entry name" value="SufE/NifU"/>
    <property type="match status" value="1"/>
</dbReference>
<dbReference type="Proteomes" id="UP000614811">
    <property type="component" value="Unassembled WGS sequence"/>
</dbReference>
<dbReference type="PANTHER" id="PTHR43597">
    <property type="entry name" value="SULFUR ACCEPTOR PROTEIN CSDE"/>
    <property type="match status" value="1"/>
</dbReference>
<accession>A0A918RW98</accession>
<dbReference type="AlphaFoldDB" id="A0A918RW98"/>
<sequence length="140" mass="15852">MASITEIQQELIDEFSMFDDWMARYEYVIDLGRQLADFPEEWKTEDNKIKGCQSQVWLNMQMQGGKLHIDGTSDAAIVSGLVAIVLRVYSDQSPDDILAAKPDFIKEIGFNDHLSPTRSNGLHSMLRTIYQRAGAHLSES</sequence>
<dbReference type="Pfam" id="PF02657">
    <property type="entry name" value="SufE"/>
    <property type="match status" value="1"/>
</dbReference>
<comment type="similarity">
    <text evidence="1">Belongs to the SufE family.</text>
</comment>
<evidence type="ECO:0000313" key="4">
    <source>
        <dbReference type="Proteomes" id="UP000614811"/>
    </source>
</evidence>
<dbReference type="RefSeq" id="WP_189400844.1">
    <property type="nucleotide sequence ID" value="NZ_BMXA01000003.1"/>
</dbReference>
<reference evidence="3" key="1">
    <citation type="journal article" date="2014" name="Int. J. Syst. Evol. Microbiol.">
        <title>Complete genome sequence of Corynebacterium casei LMG S-19264T (=DSM 44701T), isolated from a smear-ripened cheese.</title>
        <authorList>
            <consortium name="US DOE Joint Genome Institute (JGI-PGF)"/>
            <person name="Walter F."/>
            <person name="Albersmeier A."/>
            <person name="Kalinowski J."/>
            <person name="Ruckert C."/>
        </authorList>
    </citation>
    <scope>NUCLEOTIDE SEQUENCE</scope>
    <source>
        <strain evidence="3">KCTC 12711</strain>
    </source>
</reference>
<evidence type="ECO:0000313" key="3">
    <source>
        <dbReference type="EMBL" id="GHA11681.1"/>
    </source>
</evidence>
<gene>
    <name evidence="3" type="ORF">GCM10008090_21820</name>
</gene>
<name>A0A918RW98_9GAMM</name>
<organism evidence="3 4">
    <name type="scientific">Arenicella chitinivorans</name>
    <dbReference type="NCBI Taxonomy" id="1329800"/>
    <lineage>
        <taxon>Bacteria</taxon>
        <taxon>Pseudomonadati</taxon>
        <taxon>Pseudomonadota</taxon>
        <taxon>Gammaproteobacteria</taxon>
        <taxon>Arenicellales</taxon>
        <taxon>Arenicellaceae</taxon>
        <taxon>Arenicella</taxon>
    </lineage>
</organism>
<dbReference type="InterPro" id="IPR003808">
    <property type="entry name" value="Fe-S_metab-assoc_dom"/>
</dbReference>
<keyword evidence="4" id="KW-1185">Reference proteome</keyword>
<reference evidence="3" key="2">
    <citation type="submission" date="2020-09" db="EMBL/GenBank/DDBJ databases">
        <authorList>
            <person name="Sun Q."/>
            <person name="Kim S."/>
        </authorList>
    </citation>
    <scope>NUCLEOTIDE SEQUENCE</scope>
    <source>
        <strain evidence="3">KCTC 12711</strain>
    </source>
</reference>
<dbReference type="PANTHER" id="PTHR43597:SF5">
    <property type="entry name" value="SUFE-LIKE PROTEIN 2, CHLOROPLASTIC"/>
    <property type="match status" value="1"/>
</dbReference>